<dbReference type="Proteomes" id="UP001524473">
    <property type="component" value="Unassembled WGS sequence"/>
</dbReference>
<name>A0ABT1RV16_9FIRM</name>
<dbReference type="GO" id="GO:0016787">
    <property type="term" value="F:hydrolase activity"/>
    <property type="evidence" value="ECO:0007669"/>
    <property type="project" value="UniProtKB-KW"/>
</dbReference>
<dbReference type="Pfam" id="PF07722">
    <property type="entry name" value="Peptidase_C26"/>
    <property type="match status" value="1"/>
</dbReference>
<sequence>MRKIFIYGDRGLLRNYADALEFCGARAIFAQNTEYAHDCSGLLLPGGGDIDPALYGQENTGESYNIDRERDEKELELIRAFSVTHRPILGICKGIQILNVAFGGDLIQHLDTSKAHRWDGQTGDQIHEITAHPGSFLSALYGERFFVNSAHHQGVGKIAAGLTLSAEAGDGVVEALEAPEKQIYTVQWHPERMSYHKSRTDTVDGRYLFEFFLNLCG</sequence>
<dbReference type="RefSeq" id="WP_066865138.1">
    <property type="nucleotide sequence ID" value="NZ_CABKVV010000014.1"/>
</dbReference>
<accession>A0ABT1RV16</accession>
<dbReference type="InterPro" id="IPR029062">
    <property type="entry name" value="Class_I_gatase-like"/>
</dbReference>
<dbReference type="Gene3D" id="3.40.50.880">
    <property type="match status" value="1"/>
</dbReference>
<organism evidence="1 2">
    <name type="scientific">Neglectibacter timonensis</name>
    <dbReference type="NCBI Taxonomy" id="1776382"/>
    <lineage>
        <taxon>Bacteria</taxon>
        <taxon>Bacillati</taxon>
        <taxon>Bacillota</taxon>
        <taxon>Clostridia</taxon>
        <taxon>Eubacteriales</taxon>
        <taxon>Oscillospiraceae</taxon>
        <taxon>Neglectibacter</taxon>
    </lineage>
</organism>
<keyword evidence="2" id="KW-1185">Reference proteome</keyword>
<dbReference type="GeneID" id="90532825"/>
<protein>
    <submittedName>
        <fullName evidence="1">Gamma-glutamyl-gamma-aminobutyrate hydrolase family protein</fullName>
    </submittedName>
</protein>
<dbReference type="PANTHER" id="PTHR43235">
    <property type="entry name" value="GLUTAMINE AMIDOTRANSFERASE PB2B2.05-RELATED"/>
    <property type="match status" value="1"/>
</dbReference>
<gene>
    <name evidence="1" type="ORF">NE695_01090</name>
</gene>
<dbReference type="EMBL" id="JANFZH010000002">
    <property type="protein sequence ID" value="MCQ4838506.1"/>
    <property type="molecule type" value="Genomic_DNA"/>
</dbReference>
<reference evidence="1 2" key="1">
    <citation type="submission" date="2022-06" db="EMBL/GenBank/DDBJ databases">
        <title>Isolation of gut microbiota from human fecal samples.</title>
        <authorList>
            <person name="Pamer E.G."/>
            <person name="Barat B."/>
            <person name="Waligurski E."/>
            <person name="Medina S."/>
            <person name="Paddock L."/>
            <person name="Mostad J."/>
        </authorList>
    </citation>
    <scope>NUCLEOTIDE SEQUENCE [LARGE SCALE GENOMIC DNA]</scope>
    <source>
        <strain evidence="1 2">DFI.9.73</strain>
    </source>
</reference>
<keyword evidence="1" id="KW-0378">Hydrolase</keyword>
<evidence type="ECO:0000313" key="1">
    <source>
        <dbReference type="EMBL" id="MCQ4838506.1"/>
    </source>
</evidence>
<dbReference type="PANTHER" id="PTHR43235:SF1">
    <property type="entry name" value="GLUTAMINE AMIDOTRANSFERASE PB2B2.05-RELATED"/>
    <property type="match status" value="1"/>
</dbReference>
<dbReference type="SUPFAM" id="SSF52317">
    <property type="entry name" value="Class I glutamine amidotransferase-like"/>
    <property type="match status" value="1"/>
</dbReference>
<dbReference type="InterPro" id="IPR011697">
    <property type="entry name" value="Peptidase_C26"/>
</dbReference>
<dbReference type="CDD" id="cd01745">
    <property type="entry name" value="GATase1_2"/>
    <property type="match status" value="1"/>
</dbReference>
<proteinExistence type="predicted"/>
<dbReference type="PROSITE" id="PS51273">
    <property type="entry name" value="GATASE_TYPE_1"/>
    <property type="match status" value="1"/>
</dbReference>
<evidence type="ECO:0000313" key="2">
    <source>
        <dbReference type="Proteomes" id="UP001524473"/>
    </source>
</evidence>
<dbReference type="InterPro" id="IPR044668">
    <property type="entry name" value="PuuD-like"/>
</dbReference>
<comment type="caution">
    <text evidence="1">The sequence shown here is derived from an EMBL/GenBank/DDBJ whole genome shotgun (WGS) entry which is preliminary data.</text>
</comment>